<dbReference type="AlphaFoldDB" id="A0AA48KA26"/>
<accession>A0AA48KA26</accession>
<dbReference type="EMBL" id="AP027080">
    <property type="protein sequence ID" value="BDU74166.1"/>
    <property type="molecule type" value="Genomic_DNA"/>
</dbReference>
<sequence length="34" mass="3998">MFRERNPELEIEFTGNLFSRAVKTVTGLSKFYSE</sequence>
<proteinExistence type="predicted"/>
<keyword evidence="2" id="KW-1185">Reference proteome</keyword>
<name>A0AA48KA26_9BACT</name>
<organism evidence="1 2">
    <name type="scientific">Mesoterricola silvestris</name>
    <dbReference type="NCBI Taxonomy" id="2927979"/>
    <lineage>
        <taxon>Bacteria</taxon>
        <taxon>Pseudomonadati</taxon>
        <taxon>Acidobacteriota</taxon>
        <taxon>Holophagae</taxon>
        <taxon>Holophagales</taxon>
        <taxon>Holophagaceae</taxon>
        <taxon>Mesoterricola</taxon>
    </lineage>
</organism>
<evidence type="ECO:0000313" key="2">
    <source>
        <dbReference type="Proteomes" id="UP001238179"/>
    </source>
</evidence>
<dbReference type="KEGG" id="msil:METEAL_33400"/>
<gene>
    <name evidence="1" type="ORF">METEAL_33400</name>
</gene>
<reference evidence="2" key="1">
    <citation type="journal article" date="2023" name="Int. J. Syst. Evol. Microbiol.">
        <title>Mesoterricola silvestris gen. nov., sp. nov., Mesoterricola sediminis sp. nov., Geothrix oryzae sp. nov., Geothrix edaphica sp. nov., Geothrix rubra sp. nov., and Geothrix limicola sp. nov., six novel members of Acidobacteriota isolated from soils.</title>
        <authorList>
            <person name="Itoh H."/>
            <person name="Sugisawa Y."/>
            <person name="Mise K."/>
            <person name="Xu Z."/>
            <person name="Kuniyasu M."/>
            <person name="Ushijima N."/>
            <person name="Kawano K."/>
            <person name="Kobayashi E."/>
            <person name="Shiratori Y."/>
            <person name="Masuda Y."/>
            <person name="Senoo K."/>
        </authorList>
    </citation>
    <scope>NUCLEOTIDE SEQUENCE [LARGE SCALE GENOMIC DNA]</scope>
    <source>
        <strain evidence="2">W79</strain>
    </source>
</reference>
<protein>
    <submittedName>
        <fullName evidence="1">Uncharacterized protein</fullName>
    </submittedName>
</protein>
<evidence type="ECO:0000313" key="1">
    <source>
        <dbReference type="EMBL" id="BDU74166.1"/>
    </source>
</evidence>
<dbReference type="Proteomes" id="UP001238179">
    <property type="component" value="Chromosome"/>
</dbReference>